<dbReference type="EMBL" id="RQHW01000047">
    <property type="protein sequence ID" value="TGN18686.1"/>
    <property type="molecule type" value="Genomic_DNA"/>
</dbReference>
<organism evidence="1 2">
    <name type="scientific">Leptospira idonii</name>
    <dbReference type="NCBI Taxonomy" id="1193500"/>
    <lineage>
        <taxon>Bacteria</taxon>
        <taxon>Pseudomonadati</taxon>
        <taxon>Spirochaetota</taxon>
        <taxon>Spirochaetia</taxon>
        <taxon>Leptospirales</taxon>
        <taxon>Leptospiraceae</taxon>
        <taxon>Leptospira</taxon>
    </lineage>
</organism>
<gene>
    <name evidence="1" type="ORF">EHS15_15045</name>
</gene>
<evidence type="ECO:0000313" key="1">
    <source>
        <dbReference type="EMBL" id="TGN18686.1"/>
    </source>
</evidence>
<protein>
    <submittedName>
        <fullName evidence="1">Uncharacterized protein</fullName>
    </submittedName>
</protein>
<evidence type="ECO:0000313" key="2">
    <source>
        <dbReference type="Proteomes" id="UP000298058"/>
    </source>
</evidence>
<proteinExistence type="predicted"/>
<reference evidence="1" key="1">
    <citation type="journal article" date="2019" name="PLoS Negl. Trop. Dis.">
        <title>Revisiting the worldwide diversity of Leptospira species in the environment.</title>
        <authorList>
            <person name="Vincent A.T."/>
            <person name="Schiettekatte O."/>
            <person name="Bourhy P."/>
            <person name="Veyrier F.J."/>
            <person name="Picardeau M."/>
        </authorList>
    </citation>
    <scope>NUCLEOTIDE SEQUENCE [LARGE SCALE GENOMIC DNA]</scope>
    <source>
        <strain evidence="1">201300427</strain>
    </source>
</reference>
<sequence length="244" mass="27862">MSSAKRKFAFFPWIVFFILNCSTISIIPEPFVGENPGLVLFGMVHFHGKISFGVRDPFHYTTYRKDFFLFREIEEKQDGTFSEIGYSLPLTAKDVVISDTEGIYFGITSLPTNKKYAMVRYGYMETRSSGSGANRVTYTVPVYFSVKSAVTFPLLPIHVEEGKAKFAGVLGVSESGMIIDGLQHVIEKGYDEDWNHFFGPYETTRKGAAWQIRDKILTYQPNGYWTTLLKKTQADEKLKREKTF</sequence>
<dbReference type="Proteomes" id="UP000298058">
    <property type="component" value="Unassembled WGS sequence"/>
</dbReference>
<keyword evidence="2" id="KW-1185">Reference proteome</keyword>
<dbReference type="AlphaFoldDB" id="A0A4V3JXT7"/>
<name>A0A4V3JXT7_9LEPT</name>
<comment type="caution">
    <text evidence="1">The sequence shown here is derived from an EMBL/GenBank/DDBJ whole genome shotgun (WGS) entry which is preliminary data.</text>
</comment>
<accession>A0A4V3JXT7</accession>
<dbReference type="RefSeq" id="WP_135761369.1">
    <property type="nucleotide sequence ID" value="NZ_RQHW01000047.1"/>
</dbReference>